<proteinExistence type="predicted"/>
<evidence type="ECO:0000313" key="2">
    <source>
        <dbReference type="EMBL" id="KIJ94136.1"/>
    </source>
</evidence>
<organism evidence="2 3">
    <name type="scientific">Laccaria amethystina LaAM-08-1</name>
    <dbReference type="NCBI Taxonomy" id="1095629"/>
    <lineage>
        <taxon>Eukaryota</taxon>
        <taxon>Fungi</taxon>
        <taxon>Dikarya</taxon>
        <taxon>Basidiomycota</taxon>
        <taxon>Agaricomycotina</taxon>
        <taxon>Agaricomycetes</taxon>
        <taxon>Agaricomycetidae</taxon>
        <taxon>Agaricales</taxon>
        <taxon>Agaricineae</taxon>
        <taxon>Hydnangiaceae</taxon>
        <taxon>Laccaria</taxon>
    </lineage>
</organism>
<feature type="compositionally biased region" description="Polar residues" evidence="1">
    <location>
        <begin position="54"/>
        <end position="63"/>
    </location>
</feature>
<evidence type="ECO:0000313" key="3">
    <source>
        <dbReference type="Proteomes" id="UP000054477"/>
    </source>
</evidence>
<feature type="compositionally biased region" description="Polar residues" evidence="1">
    <location>
        <begin position="108"/>
        <end position="124"/>
    </location>
</feature>
<keyword evidence="3" id="KW-1185">Reference proteome</keyword>
<dbReference type="EMBL" id="KN838808">
    <property type="protein sequence ID" value="KIJ94136.1"/>
    <property type="molecule type" value="Genomic_DNA"/>
</dbReference>
<accession>A0A0C9X912</accession>
<reference evidence="2 3" key="1">
    <citation type="submission" date="2014-04" db="EMBL/GenBank/DDBJ databases">
        <authorList>
            <consortium name="DOE Joint Genome Institute"/>
            <person name="Kuo A."/>
            <person name="Kohler A."/>
            <person name="Nagy L.G."/>
            <person name="Floudas D."/>
            <person name="Copeland A."/>
            <person name="Barry K.W."/>
            <person name="Cichocki N."/>
            <person name="Veneault-Fourrey C."/>
            <person name="LaButti K."/>
            <person name="Lindquist E.A."/>
            <person name="Lipzen A."/>
            <person name="Lundell T."/>
            <person name="Morin E."/>
            <person name="Murat C."/>
            <person name="Sun H."/>
            <person name="Tunlid A."/>
            <person name="Henrissat B."/>
            <person name="Grigoriev I.V."/>
            <person name="Hibbett D.S."/>
            <person name="Martin F."/>
            <person name="Nordberg H.P."/>
            <person name="Cantor M.N."/>
            <person name="Hua S.X."/>
        </authorList>
    </citation>
    <scope>NUCLEOTIDE SEQUENCE [LARGE SCALE GENOMIC DNA]</scope>
    <source>
        <strain evidence="2 3">LaAM-08-1</strain>
    </source>
</reference>
<feature type="region of interest" description="Disordered" evidence="1">
    <location>
        <begin position="42"/>
        <end position="63"/>
    </location>
</feature>
<name>A0A0C9X912_9AGAR</name>
<sequence>MAQPEVALLRCCAGGNVPRELGGFDQWVDVRVERVKERVVARRHRKRKGEPLNNRMNNQIRLRNPHTQLALYKFFPRHRYPQLGSSASTSAPAFLPALAFVRTNASNHGLTPQLTTAHKGSHGSQPYRRDRADGAA</sequence>
<dbReference type="AlphaFoldDB" id="A0A0C9X912"/>
<dbReference type="Proteomes" id="UP000054477">
    <property type="component" value="Unassembled WGS sequence"/>
</dbReference>
<feature type="region of interest" description="Disordered" evidence="1">
    <location>
        <begin position="108"/>
        <end position="136"/>
    </location>
</feature>
<protein>
    <submittedName>
        <fullName evidence="2">Unplaced genomic scaffold K443scaffold_273, whole genome shotgun sequence</fullName>
    </submittedName>
</protein>
<reference evidence="3" key="2">
    <citation type="submission" date="2015-01" db="EMBL/GenBank/DDBJ databases">
        <title>Evolutionary Origins and Diversification of the Mycorrhizal Mutualists.</title>
        <authorList>
            <consortium name="DOE Joint Genome Institute"/>
            <consortium name="Mycorrhizal Genomics Consortium"/>
            <person name="Kohler A."/>
            <person name="Kuo A."/>
            <person name="Nagy L.G."/>
            <person name="Floudas D."/>
            <person name="Copeland A."/>
            <person name="Barry K.W."/>
            <person name="Cichocki N."/>
            <person name="Veneault-Fourrey C."/>
            <person name="LaButti K."/>
            <person name="Lindquist E.A."/>
            <person name="Lipzen A."/>
            <person name="Lundell T."/>
            <person name="Morin E."/>
            <person name="Murat C."/>
            <person name="Riley R."/>
            <person name="Ohm R."/>
            <person name="Sun H."/>
            <person name="Tunlid A."/>
            <person name="Henrissat B."/>
            <person name="Grigoriev I.V."/>
            <person name="Hibbett D.S."/>
            <person name="Martin F."/>
        </authorList>
    </citation>
    <scope>NUCLEOTIDE SEQUENCE [LARGE SCALE GENOMIC DNA]</scope>
    <source>
        <strain evidence="3">LaAM-08-1</strain>
    </source>
</reference>
<dbReference type="HOGENOM" id="CLU_1875762_0_0_1"/>
<evidence type="ECO:0000256" key="1">
    <source>
        <dbReference type="SAM" id="MobiDB-lite"/>
    </source>
</evidence>
<gene>
    <name evidence="2" type="ORF">K443DRAFT_12370</name>
</gene>
<feature type="compositionally biased region" description="Basic and acidic residues" evidence="1">
    <location>
        <begin position="127"/>
        <end position="136"/>
    </location>
</feature>